<dbReference type="EMBL" id="JAAXOS010000001">
    <property type="protein sequence ID" value="NKY24696.1"/>
    <property type="molecule type" value="Genomic_DNA"/>
</dbReference>
<dbReference type="AlphaFoldDB" id="A0A7X6KYU9"/>
<evidence type="ECO:0000256" key="1">
    <source>
        <dbReference type="SAM" id="MobiDB-lite"/>
    </source>
</evidence>
<sequence length="392" mass="42491">MRDSRWQRAVAAVVCGVGLAAGSSVSAAADTVDDAGVVWLCRPDRVDDPCAGSAATTVRQAGRPDVREDPAPAEDPGVDCFYVYPTVSSEPTPNSDTVVTPEVRAVAEQQAARFSQVCQVFAPVYRQRTLTALATERTYTPEQRAQMSRIAYEDVLRAWRQFLAERESGRPVVLIGHSQGARMLRQLIREEIEPQQAVRDRILSAILLGGNVVVPEHGDVGGDFRYLPLCRSEDQTRCVLAWQTFGATPPPDSRFGRNPMTPEPLPRPYGPGYEIACTNPASLSRNESRTAATVLRSNPVPSPLGVEVALRHGPSAVVAPTPWLVPAEKYRLQCVRGDDATALMATPEPGSPELYPVPDATWGLHLTDVEIALGDLVRIVASQSSAQRAGHR</sequence>
<dbReference type="RefSeq" id="WP_062972704.1">
    <property type="nucleotide sequence ID" value="NZ_JAAXOS010000001.1"/>
</dbReference>
<comment type="caution">
    <text evidence="3">The sequence shown here is derived from an EMBL/GenBank/DDBJ whole genome shotgun (WGS) entry which is preliminary data.</text>
</comment>
<proteinExistence type="predicted"/>
<reference evidence="3 4" key="1">
    <citation type="submission" date="2020-04" db="EMBL/GenBank/DDBJ databases">
        <title>MicrobeNet Type strains.</title>
        <authorList>
            <person name="Nicholson A.C."/>
        </authorList>
    </citation>
    <scope>NUCLEOTIDE SEQUENCE [LARGE SCALE GENOMIC DNA]</scope>
    <source>
        <strain evidence="3 4">DSM 44956</strain>
    </source>
</reference>
<feature type="signal peptide" evidence="2">
    <location>
        <begin position="1"/>
        <end position="28"/>
    </location>
</feature>
<dbReference type="Pfam" id="PF11288">
    <property type="entry name" value="DUF3089"/>
    <property type="match status" value="1"/>
</dbReference>
<name>A0A7X6KYU9_9NOCA</name>
<dbReference type="Gene3D" id="3.40.50.1820">
    <property type="entry name" value="alpha/beta hydrolase"/>
    <property type="match status" value="1"/>
</dbReference>
<evidence type="ECO:0000313" key="3">
    <source>
        <dbReference type="EMBL" id="NKY24696.1"/>
    </source>
</evidence>
<dbReference type="SUPFAM" id="SSF53474">
    <property type="entry name" value="alpha/beta-Hydrolases"/>
    <property type="match status" value="1"/>
</dbReference>
<dbReference type="Proteomes" id="UP000540698">
    <property type="component" value="Unassembled WGS sequence"/>
</dbReference>
<evidence type="ECO:0000256" key="2">
    <source>
        <dbReference type="SAM" id="SignalP"/>
    </source>
</evidence>
<keyword evidence="2" id="KW-0732">Signal</keyword>
<protein>
    <submittedName>
        <fullName evidence="3">DUF3089 domain-containing protein</fullName>
    </submittedName>
</protein>
<feature type="region of interest" description="Disordered" evidence="1">
    <location>
        <begin position="52"/>
        <end position="73"/>
    </location>
</feature>
<keyword evidence="4" id="KW-1185">Reference proteome</keyword>
<dbReference type="InterPro" id="IPR029058">
    <property type="entry name" value="AB_hydrolase_fold"/>
</dbReference>
<dbReference type="InterPro" id="IPR021440">
    <property type="entry name" value="DUF3089"/>
</dbReference>
<gene>
    <name evidence="3" type="ORF">HGB38_00355</name>
</gene>
<evidence type="ECO:0000313" key="4">
    <source>
        <dbReference type="Proteomes" id="UP000540698"/>
    </source>
</evidence>
<feature type="chain" id="PRO_5039344906" evidence="2">
    <location>
        <begin position="29"/>
        <end position="392"/>
    </location>
</feature>
<organism evidence="3 4">
    <name type="scientific">Nocardia gamkensis</name>
    <dbReference type="NCBI Taxonomy" id="352869"/>
    <lineage>
        <taxon>Bacteria</taxon>
        <taxon>Bacillati</taxon>
        <taxon>Actinomycetota</taxon>
        <taxon>Actinomycetes</taxon>
        <taxon>Mycobacteriales</taxon>
        <taxon>Nocardiaceae</taxon>
        <taxon>Nocardia</taxon>
    </lineage>
</organism>
<accession>A0A7X6KYU9</accession>